<gene>
    <name evidence="2" type="ORF">SAMN05444141_1074</name>
</gene>
<dbReference type="PANTHER" id="PTHR35525">
    <property type="entry name" value="BLL6575 PROTEIN"/>
    <property type="match status" value="1"/>
</dbReference>
<dbReference type="Pfam" id="PF11706">
    <property type="entry name" value="zf-CGNR"/>
    <property type="match status" value="1"/>
</dbReference>
<dbReference type="EMBL" id="FPBD01000007">
    <property type="protein sequence ID" value="SFU04251.1"/>
    <property type="molecule type" value="Genomic_DNA"/>
</dbReference>
<accession>A0A1I7CXT9</accession>
<evidence type="ECO:0000313" key="3">
    <source>
        <dbReference type="Proteomes" id="UP000183371"/>
    </source>
</evidence>
<protein>
    <submittedName>
        <fullName evidence="2">CGNR zinc finger domain-containing protein</fullName>
    </submittedName>
</protein>
<sequence>MSLDDASAFAIDLANTWDPMGKPVDVLAQADSAAHFFKAYVKNEAEFVLLGEAMIPHRDLLRAAFLAVASDAPDKVEIWQSLEHALQASWTIGIDHRGNPAVEFASEVPLQQRLTAWSALGFFALLSGAPERTRVCQAAPCEEVFHDITKSGRQRFCSKRCGTRYNVARHRDRQKNSEID</sequence>
<feature type="domain" description="Zinc finger CGNR" evidence="1">
    <location>
        <begin position="132"/>
        <end position="174"/>
    </location>
</feature>
<evidence type="ECO:0000259" key="1">
    <source>
        <dbReference type="Pfam" id="PF11706"/>
    </source>
</evidence>
<organism evidence="2 3">
    <name type="scientific">Pseudovibrio denitrificans</name>
    <dbReference type="NCBI Taxonomy" id="258256"/>
    <lineage>
        <taxon>Bacteria</taxon>
        <taxon>Pseudomonadati</taxon>
        <taxon>Pseudomonadota</taxon>
        <taxon>Alphaproteobacteria</taxon>
        <taxon>Hyphomicrobiales</taxon>
        <taxon>Stappiaceae</taxon>
        <taxon>Pseudovibrio</taxon>
    </lineage>
</organism>
<dbReference type="InterPro" id="IPR010852">
    <property type="entry name" value="ABATE"/>
</dbReference>
<name>A0A1I7CXT9_9HYPH</name>
<evidence type="ECO:0000313" key="2">
    <source>
        <dbReference type="EMBL" id="SFU04251.1"/>
    </source>
</evidence>
<dbReference type="PANTHER" id="PTHR35525:SF3">
    <property type="entry name" value="BLL6575 PROTEIN"/>
    <property type="match status" value="1"/>
</dbReference>
<dbReference type="AlphaFoldDB" id="A0A1I7CXT9"/>
<dbReference type="Proteomes" id="UP000183371">
    <property type="component" value="Unassembled WGS sequence"/>
</dbReference>
<dbReference type="Gene3D" id="1.10.3300.10">
    <property type="entry name" value="Jann2411-like domain"/>
    <property type="match status" value="1"/>
</dbReference>
<keyword evidence="3" id="KW-1185">Reference proteome</keyword>
<reference evidence="3" key="1">
    <citation type="submission" date="2016-10" db="EMBL/GenBank/DDBJ databases">
        <authorList>
            <person name="Varghese N."/>
            <person name="Submissions S."/>
        </authorList>
    </citation>
    <scope>NUCLEOTIDE SEQUENCE [LARGE SCALE GENOMIC DNA]</scope>
    <source>
        <strain evidence="3">DSM 17465</strain>
    </source>
</reference>
<proteinExistence type="predicted"/>
<dbReference type="SUPFAM" id="SSF160904">
    <property type="entry name" value="Jann2411-like"/>
    <property type="match status" value="1"/>
</dbReference>
<dbReference type="InterPro" id="IPR021005">
    <property type="entry name" value="Znf_CGNR"/>
</dbReference>
<dbReference type="InterPro" id="IPR023286">
    <property type="entry name" value="ABATE_dom_sf"/>
</dbReference>